<organism evidence="1 2">
    <name type="scientific">Paenibacillus medicaginis</name>
    <dbReference type="NCBI Taxonomy" id="1470560"/>
    <lineage>
        <taxon>Bacteria</taxon>
        <taxon>Bacillati</taxon>
        <taxon>Bacillota</taxon>
        <taxon>Bacilli</taxon>
        <taxon>Bacillales</taxon>
        <taxon>Paenibacillaceae</taxon>
        <taxon>Paenibacillus</taxon>
    </lineage>
</organism>
<keyword evidence="2" id="KW-1185">Reference proteome</keyword>
<evidence type="ECO:0008006" key="3">
    <source>
        <dbReference type="Google" id="ProtNLM"/>
    </source>
</evidence>
<name>A0ABV5BVF5_9BACL</name>
<gene>
    <name evidence="1" type="ORF">ACE5LO_01835</name>
</gene>
<accession>A0ABV5BVF5</accession>
<sequence length="120" mass="14559">MYDSIKISKPKWGGEDFQSKPDLYEEQFDEMVRLYHKELLTFEEIAEKLSIDWWIIKRLFEKHNIPRFTLKERAKLKRGKLYPLIYKLHKQENRSFAEIYKTYGYSPAYCRQILSEGNDG</sequence>
<dbReference type="EMBL" id="JBHIRY010000001">
    <property type="protein sequence ID" value="MFB5759125.1"/>
    <property type="molecule type" value="Genomic_DNA"/>
</dbReference>
<dbReference type="Proteomes" id="UP001580430">
    <property type="component" value="Unassembled WGS sequence"/>
</dbReference>
<reference evidence="1 2" key="1">
    <citation type="submission" date="2024-09" db="EMBL/GenBank/DDBJ databases">
        <title>Paenibacillus zeirhizospherea sp. nov., isolated from surface of the maize (Zea mays) roots in a horticulture field, Hungary.</title>
        <authorList>
            <person name="Marton D."/>
            <person name="Farkas M."/>
            <person name="Bedics A."/>
            <person name="Toth E."/>
            <person name="Tancsics A."/>
            <person name="Boka K."/>
            <person name="Marati G."/>
            <person name="Kriszt B."/>
            <person name="Cserhati M."/>
        </authorList>
    </citation>
    <scope>NUCLEOTIDE SEQUENCE [LARGE SCALE GENOMIC DNA]</scope>
    <source>
        <strain evidence="1 2">JCM 18446</strain>
    </source>
</reference>
<protein>
    <recommendedName>
        <fullName evidence="3">HTH araC/xylS-type domain-containing protein</fullName>
    </recommendedName>
</protein>
<evidence type="ECO:0000313" key="1">
    <source>
        <dbReference type="EMBL" id="MFB5759125.1"/>
    </source>
</evidence>
<evidence type="ECO:0000313" key="2">
    <source>
        <dbReference type="Proteomes" id="UP001580430"/>
    </source>
</evidence>
<dbReference type="RefSeq" id="WP_375518377.1">
    <property type="nucleotide sequence ID" value="NZ_JBHIRY010000001.1"/>
</dbReference>
<comment type="caution">
    <text evidence="1">The sequence shown here is derived from an EMBL/GenBank/DDBJ whole genome shotgun (WGS) entry which is preliminary data.</text>
</comment>
<proteinExistence type="predicted"/>